<proteinExistence type="predicted"/>
<keyword evidence="2" id="KW-1185">Reference proteome</keyword>
<evidence type="ECO:0000313" key="1">
    <source>
        <dbReference type="EMBL" id="MFC4124895.1"/>
    </source>
</evidence>
<gene>
    <name evidence="1" type="ORF">ACFOW8_08150</name>
</gene>
<protein>
    <submittedName>
        <fullName evidence="1">Uncharacterized protein</fullName>
    </submittedName>
</protein>
<organism evidence="1 2">
    <name type="scientific">Nocardia rhizosphaerae</name>
    <dbReference type="NCBI Taxonomy" id="1691571"/>
    <lineage>
        <taxon>Bacteria</taxon>
        <taxon>Bacillati</taxon>
        <taxon>Actinomycetota</taxon>
        <taxon>Actinomycetes</taxon>
        <taxon>Mycobacteriales</taxon>
        <taxon>Nocardiaceae</taxon>
        <taxon>Nocardia</taxon>
    </lineage>
</organism>
<evidence type="ECO:0000313" key="2">
    <source>
        <dbReference type="Proteomes" id="UP001595767"/>
    </source>
</evidence>
<dbReference type="EMBL" id="JBHSBA010000003">
    <property type="protein sequence ID" value="MFC4124895.1"/>
    <property type="molecule type" value="Genomic_DNA"/>
</dbReference>
<name>A0ABV8L2V2_9NOCA</name>
<dbReference type="RefSeq" id="WP_378547724.1">
    <property type="nucleotide sequence ID" value="NZ_JBHSBA010000003.1"/>
</dbReference>
<reference evidence="2" key="1">
    <citation type="journal article" date="2019" name="Int. J. Syst. Evol. Microbiol.">
        <title>The Global Catalogue of Microorganisms (GCM) 10K type strain sequencing project: providing services to taxonomists for standard genome sequencing and annotation.</title>
        <authorList>
            <consortium name="The Broad Institute Genomics Platform"/>
            <consortium name="The Broad Institute Genome Sequencing Center for Infectious Disease"/>
            <person name="Wu L."/>
            <person name="Ma J."/>
        </authorList>
    </citation>
    <scope>NUCLEOTIDE SEQUENCE [LARGE SCALE GENOMIC DNA]</scope>
    <source>
        <strain evidence="2">CGMCC 4.7204</strain>
    </source>
</reference>
<sequence length="73" mass="8337">MTRRTLTLTCDHCGALVRRNLTSFDNERLVLHRWQAELKTEGWEFAGDCEHDVCPACARAQAIPFTTTEESRA</sequence>
<dbReference type="Proteomes" id="UP001595767">
    <property type="component" value="Unassembled WGS sequence"/>
</dbReference>
<comment type="caution">
    <text evidence="1">The sequence shown here is derived from an EMBL/GenBank/DDBJ whole genome shotgun (WGS) entry which is preliminary data.</text>
</comment>
<accession>A0ABV8L2V2</accession>